<evidence type="ECO:0000313" key="2">
    <source>
        <dbReference type="EMBL" id="TCC28487.1"/>
    </source>
</evidence>
<feature type="transmembrane region" description="Helical" evidence="1">
    <location>
        <begin position="83"/>
        <end position="102"/>
    </location>
</feature>
<dbReference type="AlphaFoldDB" id="A0A4R0I8D1"/>
<dbReference type="Proteomes" id="UP000292695">
    <property type="component" value="Unassembled WGS sequence"/>
</dbReference>
<keyword evidence="1" id="KW-0812">Transmembrane</keyword>
<protein>
    <recommendedName>
        <fullName evidence="4">DUF3159 domain-containing protein</fullName>
    </recommendedName>
</protein>
<feature type="transmembrane region" description="Helical" evidence="1">
    <location>
        <begin position="143"/>
        <end position="167"/>
    </location>
</feature>
<comment type="caution">
    <text evidence="2">The sequence shown here is derived from an EMBL/GenBank/DDBJ whole genome shotgun (WGS) entry which is preliminary data.</text>
</comment>
<feature type="transmembrane region" description="Helical" evidence="1">
    <location>
        <begin position="7"/>
        <end position="26"/>
    </location>
</feature>
<evidence type="ECO:0008006" key="4">
    <source>
        <dbReference type="Google" id="ProtNLM"/>
    </source>
</evidence>
<gene>
    <name evidence="2" type="ORF">E0H50_29760</name>
</gene>
<feature type="transmembrane region" description="Helical" evidence="1">
    <location>
        <begin position="58"/>
        <end position="77"/>
    </location>
</feature>
<dbReference type="NCBIfam" id="NF041646">
    <property type="entry name" value="VC0807_fam"/>
    <property type="match status" value="1"/>
</dbReference>
<evidence type="ECO:0000256" key="1">
    <source>
        <dbReference type="SAM" id="Phobius"/>
    </source>
</evidence>
<keyword evidence="3" id="KW-1185">Reference proteome</keyword>
<feature type="transmembrane region" description="Helical" evidence="1">
    <location>
        <begin position="32"/>
        <end position="51"/>
    </location>
</feature>
<feature type="transmembrane region" description="Helical" evidence="1">
    <location>
        <begin position="173"/>
        <end position="191"/>
    </location>
</feature>
<accession>A0A4R0I8D1</accession>
<organism evidence="2 3">
    <name type="scientific">Kribbella sindirgiensis</name>
    <dbReference type="NCBI Taxonomy" id="1124744"/>
    <lineage>
        <taxon>Bacteria</taxon>
        <taxon>Bacillati</taxon>
        <taxon>Actinomycetota</taxon>
        <taxon>Actinomycetes</taxon>
        <taxon>Propionibacteriales</taxon>
        <taxon>Kribbellaceae</taxon>
        <taxon>Kribbella</taxon>
    </lineage>
</organism>
<keyword evidence="1" id="KW-0472">Membrane</keyword>
<proteinExistence type="predicted"/>
<keyword evidence="1" id="KW-1133">Transmembrane helix</keyword>
<dbReference type="EMBL" id="SJKA01000012">
    <property type="protein sequence ID" value="TCC28487.1"/>
    <property type="molecule type" value="Genomic_DNA"/>
</dbReference>
<evidence type="ECO:0000313" key="3">
    <source>
        <dbReference type="Proteomes" id="UP000292695"/>
    </source>
</evidence>
<dbReference type="RefSeq" id="WP_131293847.1">
    <property type="nucleotide sequence ID" value="NZ_SJKA01000012.1"/>
</dbReference>
<sequence>MPTHKGPWLLVFDIAVPLGLFYGLKALGVSDLTALLVGVVPGLISSAVSFARTRRTDLVGMAVVLSMVASSVVALMGGDARLLLVRNAWISLPFAGITLWSLRHPRPLTFVVTLAMMPRRARVMEQLWETNARFRDAWKWITVWWGIATIADGIVRVIVAYTLPISVVPATDPVITIATIVVLQVPTIVPLRRSGTWHRVFAPRRSTVGWVTDDYVSQERMRELIDGGAATPMLAGMDVGPTFYDERWWYVPAEAAEDADYQQADEAKAARFDSLRRRSEAADRVQAELDGRR</sequence>
<dbReference type="OrthoDB" id="3781030at2"/>
<name>A0A4R0I8D1_9ACTN</name>
<reference evidence="2 3" key="1">
    <citation type="submission" date="2019-02" db="EMBL/GenBank/DDBJ databases">
        <title>Kribbella capetownensis sp. nov. and Kribbella speibonae sp. nov., isolated from soil.</title>
        <authorList>
            <person name="Curtis S.M."/>
            <person name="Norton I."/>
            <person name="Everest G.J."/>
            <person name="Meyers P.R."/>
        </authorList>
    </citation>
    <scope>NUCLEOTIDE SEQUENCE [LARGE SCALE GENOMIC DNA]</scope>
    <source>
        <strain evidence="2 3">DSM 27082</strain>
    </source>
</reference>